<keyword evidence="6" id="KW-1185">Reference proteome</keyword>
<keyword evidence="2" id="KW-0680">Restriction system</keyword>
<proteinExistence type="inferred from homology"/>
<evidence type="ECO:0000256" key="1">
    <source>
        <dbReference type="ARBA" id="ARBA00010923"/>
    </source>
</evidence>
<keyword evidence="5" id="KW-0540">Nuclease</keyword>
<dbReference type="InterPro" id="IPR000055">
    <property type="entry name" value="Restrct_endonuc_typeI_TRD"/>
</dbReference>
<dbReference type="GO" id="GO:0016787">
    <property type="term" value="F:hydrolase activity"/>
    <property type="evidence" value="ECO:0007669"/>
    <property type="project" value="UniProtKB-KW"/>
</dbReference>
<feature type="domain" description="Type I restriction modification DNA specificity" evidence="4">
    <location>
        <begin position="81"/>
        <end position="248"/>
    </location>
</feature>
<evidence type="ECO:0000313" key="6">
    <source>
        <dbReference type="Proteomes" id="UP001525968"/>
    </source>
</evidence>
<dbReference type="SUPFAM" id="SSF116734">
    <property type="entry name" value="DNA methylase specificity domain"/>
    <property type="match status" value="2"/>
</dbReference>
<dbReference type="InterPro" id="IPR044946">
    <property type="entry name" value="Restrct_endonuc_typeI_TRD_sf"/>
</dbReference>
<comment type="caution">
    <text evidence="5">The sequence shown here is derived from an EMBL/GenBank/DDBJ whole genome shotgun (WGS) entry which is preliminary data.</text>
</comment>
<protein>
    <submittedName>
        <fullName evidence="5">Restriction endonuclease subunit S</fullName>
        <ecNumber evidence="5">3.1.21.-</ecNumber>
    </submittedName>
</protein>
<evidence type="ECO:0000256" key="3">
    <source>
        <dbReference type="ARBA" id="ARBA00023125"/>
    </source>
</evidence>
<dbReference type="Gene3D" id="3.90.220.20">
    <property type="entry name" value="DNA methylase specificity domains"/>
    <property type="match status" value="2"/>
</dbReference>
<feature type="domain" description="Type I restriction modification DNA specificity" evidence="4">
    <location>
        <begin position="361"/>
        <end position="527"/>
    </location>
</feature>
<name>A0ABT2PH68_9BURK</name>
<accession>A0ABT2PH68</accession>
<evidence type="ECO:0000259" key="4">
    <source>
        <dbReference type="Pfam" id="PF01420"/>
    </source>
</evidence>
<sequence length="548" mass="60285">MLLSNLDLLATALGGVTRLRELILTLAVQGKLVPQDPADEPAGELLQKIRTEKDRLIAEGKIKRDKPLTRIAEEEKPFELPKGWAFCRLGELLLSIRSGGTPSKQNPDFWGGSIPWASVKDLYFGEPISDTQDRITQAGLDAGSELAPAGSILICTRMGLGKIGEALIDVAINQDLKAVLLGVGVDKQYFINYFKTLAVVGSGMTVAGIKQDELLGFVVPLPPSTEQSRIVTRVEELMRLCDALETKGQLEATQHAQLVSTLLGTLTASASPEELADNWQRVAQHFDLLLDRPQTIDALEQTLLQLAVRGLLVPQDPTDEPASALLACIRTEKDRLIDEGKIKRDKPLPPITDEEKPFELPVGWEWVRFGQIASIASKLVPPALHAKKWQVAPDCIEKGTGRLLERRTVAQAEIISPNHLFKPGQILYSKIRPSLSKAVLVDFEGLCSADMYPIESPLDSQYLLMYILSQPFLDQVSVAENRVKMPKLNQEALVAFTVALPPLAEQSRIVTRVTALRRLCADLRQRLAERQSVQARLAEALVHEVASA</sequence>
<reference evidence="5 6" key="1">
    <citation type="submission" date="2022-09" db="EMBL/GenBank/DDBJ databases">
        <title>Draft genome of isolate Be4.</title>
        <authorList>
            <person name="Sanchez-Castro I."/>
            <person name="Martinez-Rodriguez P."/>
            <person name="Descostes M."/>
            <person name="Merroun M."/>
        </authorList>
    </citation>
    <scope>NUCLEOTIDE SEQUENCE [LARGE SCALE GENOMIC DNA]</scope>
    <source>
        <strain evidence="5 6">Be4</strain>
    </source>
</reference>
<dbReference type="Pfam" id="PF01420">
    <property type="entry name" value="Methylase_S"/>
    <property type="match status" value="2"/>
</dbReference>
<dbReference type="Proteomes" id="UP001525968">
    <property type="component" value="Unassembled WGS sequence"/>
</dbReference>
<dbReference type="InterPro" id="IPR051212">
    <property type="entry name" value="Type-I_RE_S_subunit"/>
</dbReference>
<dbReference type="PANTHER" id="PTHR43140:SF1">
    <property type="entry name" value="TYPE I RESTRICTION ENZYME ECOKI SPECIFICITY SUBUNIT"/>
    <property type="match status" value="1"/>
</dbReference>
<dbReference type="EMBL" id="JAODYH010000003">
    <property type="protein sequence ID" value="MCT9809788.1"/>
    <property type="molecule type" value="Genomic_DNA"/>
</dbReference>
<dbReference type="EC" id="3.1.21.-" evidence="5"/>
<organism evidence="5 6">
    <name type="scientific">Acidovorax bellezanensis</name>
    <dbReference type="NCBI Taxonomy" id="2976702"/>
    <lineage>
        <taxon>Bacteria</taxon>
        <taxon>Pseudomonadati</taxon>
        <taxon>Pseudomonadota</taxon>
        <taxon>Betaproteobacteria</taxon>
        <taxon>Burkholderiales</taxon>
        <taxon>Comamonadaceae</taxon>
        <taxon>Acidovorax</taxon>
    </lineage>
</organism>
<gene>
    <name evidence="5" type="ORF">N0K08_04030</name>
</gene>
<evidence type="ECO:0000256" key="2">
    <source>
        <dbReference type="ARBA" id="ARBA00022747"/>
    </source>
</evidence>
<keyword evidence="5" id="KW-0378">Hydrolase</keyword>
<evidence type="ECO:0000313" key="5">
    <source>
        <dbReference type="EMBL" id="MCT9809788.1"/>
    </source>
</evidence>
<dbReference type="CDD" id="cd17285">
    <property type="entry name" value="RMtype1_S_Csp16704I_TRD2-CR2_like"/>
    <property type="match status" value="1"/>
</dbReference>
<keyword evidence="5" id="KW-0255">Endonuclease</keyword>
<dbReference type="GO" id="GO:0004519">
    <property type="term" value="F:endonuclease activity"/>
    <property type="evidence" value="ECO:0007669"/>
    <property type="project" value="UniProtKB-KW"/>
</dbReference>
<dbReference type="RefSeq" id="WP_261498752.1">
    <property type="nucleotide sequence ID" value="NZ_JAODYH010000003.1"/>
</dbReference>
<comment type="similarity">
    <text evidence="1">Belongs to the type-I restriction system S methylase family.</text>
</comment>
<keyword evidence="3" id="KW-0238">DNA-binding</keyword>
<dbReference type="PANTHER" id="PTHR43140">
    <property type="entry name" value="TYPE-1 RESTRICTION ENZYME ECOKI SPECIFICITY PROTEIN"/>
    <property type="match status" value="1"/>
</dbReference>